<accession>A0ABV5NHY1</accession>
<dbReference type="RefSeq" id="WP_364379844.1">
    <property type="nucleotide sequence ID" value="NZ_JBHMCF010000010.1"/>
</dbReference>
<dbReference type="Proteomes" id="UP001589568">
    <property type="component" value="Unassembled WGS sequence"/>
</dbReference>
<feature type="transmembrane region" description="Helical" evidence="2">
    <location>
        <begin position="53"/>
        <end position="73"/>
    </location>
</feature>
<evidence type="ECO:0000256" key="2">
    <source>
        <dbReference type="SAM" id="Phobius"/>
    </source>
</evidence>
<evidence type="ECO:0000313" key="4">
    <source>
        <dbReference type="Proteomes" id="UP001589568"/>
    </source>
</evidence>
<organism evidence="3 4">
    <name type="scientific">Nonomuraea salmonea</name>
    <dbReference type="NCBI Taxonomy" id="46181"/>
    <lineage>
        <taxon>Bacteria</taxon>
        <taxon>Bacillati</taxon>
        <taxon>Actinomycetota</taxon>
        <taxon>Actinomycetes</taxon>
        <taxon>Streptosporangiales</taxon>
        <taxon>Streptosporangiaceae</taxon>
        <taxon>Nonomuraea</taxon>
    </lineage>
</organism>
<comment type="caution">
    <text evidence="3">The sequence shown here is derived from an EMBL/GenBank/DDBJ whole genome shotgun (WGS) entry which is preliminary data.</text>
</comment>
<dbReference type="Pfam" id="PF20587">
    <property type="entry name" value="DUF6789"/>
    <property type="match status" value="1"/>
</dbReference>
<keyword evidence="4" id="KW-1185">Reference proteome</keyword>
<feature type="compositionally biased region" description="Basic and acidic residues" evidence="1">
    <location>
        <begin position="143"/>
        <end position="157"/>
    </location>
</feature>
<protein>
    <submittedName>
        <fullName evidence="3">DUF6789 family protein</fullName>
    </submittedName>
</protein>
<evidence type="ECO:0000313" key="3">
    <source>
        <dbReference type="EMBL" id="MFB9469894.1"/>
    </source>
</evidence>
<dbReference type="EMBL" id="JBHMCF010000010">
    <property type="protein sequence ID" value="MFB9469894.1"/>
    <property type="molecule type" value="Genomic_DNA"/>
</dbReference>
<proteinExistence type="predicted"/>
<feature type="transmembrane region" description="Helical" evidence="2">
    <location>
        <begin position="80"/>
        <end position="98"/>
    </location>
</feature>
<sequence length="163" mass="16903">MKGAVSGVLATAAMSGVMLAGSRMGLMPDQPPKRIARAMLPGHKHRPKSGEGAAGALAHFGFGAAAGSLYGLLVRGQAPSIAGIGYGLAIWAASYQGWVPGMNILPAATEDRPGRPAVMIAGHVVYGMMLTKLMNRLNARKAGEKPHEPTYIHDTGHLEPALT</sequence>
<keyword evidence="2" id="KW-1133">Transmembrane helix</keyword>
<gene>
    <name evidence="3" type="ORF">ACFFR3_10290</name>
</gene>
<name>A0ABV5NHY1_9ACTN</name>
<dbReference type="InterPro" id="IPR046739">
    <property type="entry name" value="DUF6789"/>
</dbReference>
<feature type="transmembrane region" description="Helical" evidence="2">
    <location>
        <begin position="118"/>
        <end position="135"/>
    </location>
</feature>
<feature type="region of interest" description="Disordered" evidence="1">
    <location>
        <begin position="143"/>
        <end position="163"/>
    </location>
</feature>
<keyword evidence="2" id="KW-0812">Transmembrane</keyword>
<keyword evidence="2" id="KW-0472">Membrane</keyword>
<reference evidence="3 4" key="1">
    <citation type="submission" date="2024-09" db="EMBL/GenBank/DDBJ databases">
        <authorList>
            <person name="Sun Q."/>
            <person name="Mori K."/>
        </authorList>
    </citation>
    <scope>NUCLEOTIDE SEQUENCE [LARGE SCALE GENOMIC DNA]</scope>
    <source>
        <strain evidence="3 4">JCM 3324</strain>
    </source>
</reference>
<evidence type="ECO:0000256" key="1">
    <source>
        <dbReference type="SAM" id="MobiDB-lite"/>
    </source>
</evidence>